<evidence type="ECO:0008006" key="2">
    <source>
        <dbReference type="Google" id="ProtNLM"/>
    </source>
</evidence>
<dbReference type="AlphaFoldDB" id="A0A6C0H3U6"/>
<reference evidence="1" key="1">
    <citation type="journal article" date="2020" name="Nature">
        <title>Giant virus diversity and host interactions through global metagenomics.</title>
        <authorList>
            <person name="Schulz F."/>
            <person name="Roux S."/>
            <person name="Paez-Espino D."/>
            <person name="Jungbluth S."/>
            <person name="Walsh D.A."/>
            <person name="Denef V.J."/>
            <person name="McMahon K.D."/>
            <person name="Konstantinidis K.T."/>
            <person name="Eloe-Fadrosh E.A."/>
            <person name="Kyrpides N.C."/>
            <person name="Woyke T."/>
        </authorList>
    </citation>
    <scope>NUCLEOTIDE SEQUENCE</scope>
    <source>
        <strain evidence="1">GVMAG-M-3300023179-63</strain>
    </source>
</reference>
<evidence type="ECO:0000313" key="1">
    <source>
        <dbReference type="EMBL" id="QHT75077.1"/>
    </source>
</evidence>
<name>A0A6C0H3U6_9ZZZZ</name>
<proteinExistence type="predicted"/>
<dbReference type="EMBL" id="MN739863">
    <property type="protein sequence ID" value="QHT75077.1"/>
    <property type="molecule type" value="Genomic_DNA"/>
</dbReference>
<accession>A0A6C0H3U6</accession>
<protein>
    <recommendedName>
        <fullName evidence="2">C2H2-type domain-containing protein</fullName>
    </recommendedName>
</protein>
<organism evidence="1">
    <name type="scientific">viral metagenome</name>
    <dbReference type="NCBI Taxonomy" id="1070528"/>
    <lineage>
        <taxon>unclassified sequences</taxon>
        <taxon>metagenomes</taxon>
        <taxon>organismal metagenomes</taxon>
    </lineage>
</organism>
<sequence>MTYDILPKNAKIFCCEKCAFNTSNKFNYLKHLDTRKHKILTNTYQNLAKNATPLYECLCGKKYKHKQSLYAHKKVCMRSAKLCAQSVENSNIENNNIDLKELVCKMMTENNEIKNMLLKENQELRSQISELIPKVGMNNNTITNSSVTNSSVTNNKFNIQIFLNEQCKDAINMKDFIESIKISLQQLDLIQSKGLVEGLTNAILENISKLSLYKRPIHCTDIKRETLYIKHDDIWEKDKTKESIKKAIKELCHKPYYTLKEWLDNNPNYMDDEQKQHFFIQTTRSLGKKCDTFHDKVIKNICFNTYIKDV</sequence>